<dbReference type="InterPro" id="IPR004158">
    <property type="entry name" value="DUF247_pln"/>
</dbReference>
<sequence length="282" mass="31196">MTPPADGDGPETSMAAAALGTAPKPPAEAECGSQQAGDTILDVATLGRATKVEMTTQVASIESGGQQAHEIVQQDGSCGPAAATASASSHIAISDPLEDRIWMEMQEVLAVEEQPCIWRVHPSIRGQDAEAYEPKLVSIGPLHCNNNSLLPMEEIKLTYLKNLLDRSKENILRNYIQAKARKQYAEEIAMNVDEFVRMLVLDGCFIIEYFIKRIFKETKETSQLSGVRWGFSQVRRDLMLLENQIPFFVLMKLGSKTTIPFTGEREDPLTLMDIYCSRVSQS</sequence>
<dbReference type="AlphaFoldDB" id="A0A843WZD6"/>
<organism evidence="2 3">
    <name type="scientific">Colocasia esculenta</name>
    <name type="common">Wild taro</name>
    <name type="synonym">Arum esculentum</name>
    <dbReference type="NCBI Taxonomy" id="4460"/>
    <lineage>
        <taxon>Eukaryota</taxon>
        <taxon>Viridiplantae</taxon>
        <taxon>Streptophyta</taxon>
        <taxon>Embryophyta</taxon>
        <taxon>Tracheophyta</taxon>
        <taxon>Spermatophyta</taxon>
        <taxon>Magnoliopsida</taxon>
        <taxon>Liliopsida</taxon>
        <taxon>Araceae</taxon>
        <taxon>Aroideae</taxon>
        <taxon>Colocasieae</taxon>
        <taxon>Colocasia</taxon>
    </lineage>
</organism>
<comment type="caution">
    <text evidence="2">The sequence shown here is derived from an EMBL/GenBank/DDBJ whole genome shotgun (WGS) entry which is preliminary data.</text>
</comment>
<name>A0A843WZD6_COLES</name>
<dbReference type="Pfam" id="PF03140">
    <property type="entry name" value="DUF247"/>
    <property type="match status" value="1"/>
</dbReference>
<protein>
    <submittedName>
        <fullName evidence="2">Uncharacterized protein</fullName>
    </submittedName>
</protein>
<evidence type="ECO:0000313" key="2">
    <source>
        <dbReference type="EMBL" id="MQM12098.1"/>
    </source>
</evidence>
<proteinExistence type="predicted"/>
<accession>A0A843WZD6</accession>
<reference evidence="2" key="1">
    <citation type="submission" date="2017-07" db="EMBL/GenBank/DDBJ databases">
        <title>Taro Niue Genome Assembly and Annotation.</title>
        <authorList>
            <person name="Atibalentja N."/>
            <person name="Keating K."/>
            <person name="Fields C.J."/>
        </authorList>
    </citation>
    <scope>NUCLEOTIDE SEQUENCE</scope>
    <source>
        <strain evidence="2">Niue_2</strain>
        <tissue evidence="2">Leaf</tissue>
    </source>
</reference>
<keyword evidence="3" id="KW-1185">Reference proteome</keyword>
<dbReference type="PANTHER" id="PTHR31170">
    <property type="entry name" value="BNAC04G53230D PROTEIN"/>
    <property type="match status" value="1"/>
</dbReference>
<dbReference type="EMBL" id="NMUH01005195">
    <property type="protein sequence ID" value="MQM12098.1"/>
    <property type="molecule type" value="Genomic_DNA"/>
</dbReference>
<gene>
    <name evidence="2" type="ORF">Taro_045011</name>
</gene>
<feature type="region of interest" description="Disordered" evidence="1">
    <location>
        <begin position="1"/>
        <end position="34"/>
    </location>
</feature>
<evidence type="ECO:0000313" key="3">
    <source>
        <dbReference type="Proteomes" id="UP000652761"/>
    </source>
</evidence>
<dbReference type="Proteomes" id="UP000652761">
    <property type="component" value="Unassembled WGS sequence"/>
</dbReference>
<evidence type="ECO:0000256" key="1">
    <source>
        <dbReference type="SAM" id="MobiDB-lite"/>
    </source>
</evidence>
<dbReference type="OrthoDB" id="591587at2759"/>